<gene>
    <name evidence="1" type="ORF">SCAR479_04041</name>
</gene>
<keyword evidence="2" id="KW-1185">Reference proteome</keyword>
<accession>A0ABR2XZF5</accession>
<reference evidence="1 2" key="1">
    <citation type="submission" date="2024-02" db="EMBL/GenBank/DDBJ databases">
        <title>First draft genome assembly of two strains of Seiridium cardinale.</title>
        <authorList>
            <person name="Emiliani G."/>
            <person name="Scali E."/>
        </authorList>
    </citation>
    <scope>NUCLEOTIDE SEQUENCE [LARGE SCALE GENOMIC DNA]</scope>
    <source>
        <strain evidence="1 2">BM-138-000479</strain>
    </source>
</reference>
<name>A0ABR2XZF5_9PEZI</name>
<proteinExistence type="predicted"/>
<dbReference type="Proteomes" id="UP001465668">
    <property type="component" value="Unassembled WGS sequence"/>
</dbReference>
<protein>
    <submittedName>
        <fullName evidence="1">Uncharacterized protein</fullName>
    </submittedName>
</protein>
<sequence length="471" mass="53958">MAHEPENHDPISGGWSSNPDFWQLSLKSPAHMGLFVDLLEQLALPHTTSHPMSFIRYVGERAMVCIAEVHTEDAPELIPFNDFFQLTWAAVIEHYINKANENNDAHHEEAATFMALFAVESRDVLARPVSYGGSRFLYLVWEQSPWLQFVLRAYCFSTAQQEIQRVGAEPDEDLKDWEDWKRKWVFLHRLCQQVWRGGVVEDVSFLFGHLSLRDMWTGAKEWDPELIDVLTDWLGLAGADLLLACVSETLPIPTTGRTDGVSRAVNYTYPYDRDESSQTVSRWNTYRETNSARLTIAYWGHSQVRIQRLQGAKSAAFQEFERVYRLCDELSTKLKVLLLRTGLGWSDLRSIKFFDYVKQLTHIIPRTPLEIKRNASVLIRYIMASIIMDPEYDLSRESMAYLARFLSQMPTYSSFGRGKPPDLSSLAASLASALFVTTHDDGTVRKNIENLLKFSAAMELPNIPDEIMNMT</sequence>
<dbReference type="EMBL" id="JARVKM010000012">
    <property type="protein sequence ID" value="KAK9779174.1"/>
    <property type="molecule type" value="Genomic_DNA"/>
</dbReference>
<evidence type="ECO:0000313" key="1">
    <source>
        <dbReference type="EMBL" id="KAK9779174.1"/>
    </source>
</evidence>
<organism evidence="1 2">
    <name type="scientific">Seiridium cardinale</name>
    <dbReference type="NCBI Taxonomy" id="138064"/>
    <lineage>
        <taxon>Eukaryota</taxon>
        <taxon>Fungi</taxon>
        <taxon>Dikarya</taxon>
        <taxon>Ascomycota</taxon>
        <taxon>Pezizomycotina</taxon>
        <taxon>Sordariomycetes</taxon>
        <taxon>Xylariomycetidae</taxon>
        <taxon>Amphisphaeriales</taxon>
        <taxon>Sporocadaceae</taxon>
        <taxon>Seiridium</taxon>
    </lineage>
</organism>
<evidence type="ECO:0000313" key="2">
    <source>
        <dbReference type="Proteomes" id="UP001465668"/>
    </source>
</evidence>
<comment type="caution">
    <text evidence="1">The sequence shown here is derived from an EMBL/GenBank/DDBJ whole genome shotgun (WGS) entry which is preliminary data.</text>
</comment>